<sequence>MTERDKVYHVFVNHERIKTKIIEWYKKRELVPDTTLVICNKRVETIEEQDRQRTIILNYHNGLTNHRGAIETLTQLKRKYYWIDMLGTIKGIIAECSTCNMSKYERHPAIVPQQITETPKDHLEEVQADIWYWEGTRVLTIVDIATRFLFTKCIRRKTGQIIREGILEFYATVGIPKKLIMDPGAEFENRAVKGLLEELRISSHITTPGHPRSHGVIERLHSTLGEHMRLLEKGKGITGSEAVIRATIAYNESVHSATGKTPMELMRAWRRVVRDMPIEIDMEKVRDRVKENKIKRIEHINERKKYRKPGELKVGMRVYIKNLVRRNKNDALYNGPYLIKELLNRHRVILRKETWGPGKEIIRHIDEVRVRHKKSD</sequence>
<dbReference type="Gene3D" id="3.30.420.10">
    <property type="entry name" value="Ribonuclease H-like superfamily/Ribonuclease H"/>
    <property type="match status" value="1"/>
</dbReference>
<gene>
    <name evidence="3" type="ORF">AAG570_002155</name>
</gene>
<name>A0ABD0YKW1_9HEMI</name>
<dbReference type="SUPFAM" id="SSF53098">
    <property type="entry name" value="Ribonuclease H-like"/>
    <property type="match status" value="1"/>
</dbReference>
<organism evidence="3 4">
    <name type="scientific">Ranatra chinensis</name>
    <dbReference type="NCBI Taxonomy" id="642074"/>
    <lineage>
        <taxon>Eukaryota</taxon>
        <taxon>Metazoa</taxon>
        <taxon>Ecdysozoa</taxon>
        <taxon>Arthropoda</taxon>
        <taxon>Hexapoda</taxon>
        <taxon>Insecta</taxon>
        <taxon>Pterygota</taxon>
        <taxon>Neoptera</taxon>
        <taxon>Paraneoptera</taxon>
        <taxon>Hemiptera</taxon>
        <taxon>Heteroptera</taxon>
        <taxon>Panheteroptera</taxon>
        <taxon>Nepomorpha</taxon>
        <taxon>Nepidae</taxon>
        <taxon>Ranatrinae</taxon>
        <taxon>Ranatra</taxon>
    </lineage>
</organism>
<dbReference type="InterPro" id="IPR050951">
    <property type="entry name" value="Retrovirus_Pol_polyprotein"/>
</dbReference>
<dbReference type="AlphaFoldDB" id="A0ABD0YKW1"/>
<evidence type="ECO:0000256" key="1">
    <source>
        <dbReference type="ARBA" id="ARBA00012493"/>
    </source>
</evidence>
<keyword evidence="4" id="KW-1185">Reference proteome</keyword>
<dbReference type="Gene3D" id="1.10.340.70">
    <property type="match status" value="1"/>
</dbReference>
<dbReference type="InterPro" id="IPR036397">
    <property type="entry name" value="RNaseH_sf"/>
</dbReference>
<evidence type="ECO:0000313" key="3">
    <source>
        <dbReference type="EMBL" id="KAL1123067.1"/>
    </source>
</evidence>
<dbReference type="InterPro" id="IPR012337">
    <property type="entry name" value="RNaseH-like_sf"/>
</dbReference>
<feature type="domain" description="Integrase catalytic" evidence="2">
    <location>
        <begin position="115"/>
        <end position="270"/>
    </location>
</feature>
<accession>A0ABD0YKW1</accession>
<dbReference type="PANTHER" id="PTHR37984">
    <property type="entry name" value="PROTEIN CBG26694"/>
    <property type="match status" value="1"/>
</dbReference>
<dbReference type="EMBL" id="JBFDAA010000012">
    <property type="protein sequence ID" value="KAL1123067.1"/>
    <property type="molecule type" value="Genomic_DNA"/>
</dbReference>
<dbReference type="PROSITE" id="PS50994">
    <property type="entry name" value="INTEGRASE"/>
    <property type="match status" value="1"/>
</dbReference>
<dbReference type="EC" id="2.7.7.49" evidence="1"/>
<dbReference type="InterPro" id="IPR041588">
    <property type="entry name" value="Integrase_H2C2"/>
</dbReference>
<dbReference type="Proteomes" id="UP001558652">
    <property type="component" value="Unassembled WGS sequence"/>
</dbReference>
<protein>
    <recommendedName>
        <fullName evidence="1">RNA-directed DNA polymerase</fullName>
        <ecNumber evidence="1">2.7.7.49</ecNumber>
    </recommendedName>
</protein>
<dbReference type="InterPro" id="IPR001584">
    <property type="entry name" value="Integrase_cat-core"/>
</dbReference>
<comment type="caution">
    <text evidence="3">The sequence shown here is derived from an EMBL/GenBank/DDBJ whole genome shotgun (WGS) entry which is preliminary data.</text>
</comment>
<dbReference type="GO" id="GO:0003964">
    <property type="term" value="F:RNA-directed DNA polymerase activity"/>
    <property type="evidence" value="ECO:0007669"/>
    <property type="project" value="UniProtKB-EC"/>
</dbReference>
<dbReference type="Pfam" id="PF17921">
    <property type="entry name" value="Integrase_H2C2"/>
    <property type="match status" value="1"/>
</dbReference>
<proteinExistence type="predicted"/>
<dbReference type="PANTHER" id="PTHR37984:SF5">
    <property type="entry name" value="PROTEIN NYNRIN-LIKE"/>
    <property type="match status" value="1"/>
</dbReference>
<reference evidence="3 4" key="1">
    <citation type="submission" date="2024-07" db="EMBL/GenBank/DDBJ databases">
        <title>Chromosome-level genome assembly of the water stick insect Ranatra chinensis (Heteroptera: Nepidae).</title>
        <authorList>
            <person name="Liu X."/>
        </authorList>
    </citation>
    <scope>NUCLEOTIDE SEQUENCE [LARGE SCALE GENOMIC DNA]</scope>
    <source>
        <strain evidence="3">Cailab_2021Rc</strain>
        <tissue evidence="3">Muscle</tissue>
    </source>
</reference>
<evidence type="ECO:0000313" key="4">
    <source>
        <dbReference type="Proteomes" id="UP001558652"/>
    </source>
</evidence>
<evidence type="ECO:0000259" key="2">
    <source>
        <dbReference type="PROSITE" id="PS50994"/>
    </source>
</evidence>